<proteinExistence type="predicted"/>
<dbReference type="EMBL" id="CP110615">
    <property type="protein sequence ID" value="UZJ25855.1"/>
    <property type="molecule type" value="Genomic_DNA"/>
</dbReference>
<evidence type="ECO:0000259" key="4">
    <source>
        <dbReference type="PROSITE" id="PS51077"/>
    </source>
</evidence>
<evidence type="ECO:0000313" key="7">
    <source>
        <dbReference type="Proteomes" id="UP001164965"/>
    </source>
</evidence>
<evidence type="ECO:0000313" key="6">
    <source>
        <dbReference type="EMBL" id="UZJ25855.1"/>
    </source>
</evidence>
<accession>A0ABY6P2J1</accession>
<dbReference type="InterPro" id="IPR029016">
    <property type="entry name" value="GAF-like_dom_sf"/>
</dbReference>
<dbReference type="InterPro" id="IPR014757">
    <property type="entry name" value="Tscrpt_reg_IclR_C"/>
</dbReference>
<dbReference type="Pfam" id="PF01614">
    <property type="entry name" value="IclR_C"/>
    <property type="match status" value="1"/>
</dbReference>
<dbReference type="InterPro" id="IPR005471">
    <property type="entry name" value="Tscrpt_reg_IclR_N"/>
</dbReference>
<dbReference type="InterPro" id="IPR050707">
    <property type="entry name" value="HTH_MetabolicPath_Reg"/>
</dbReference>
<keyword evidence="2" id="KW-0238">DNA-binding</keyword>
<dbReference type="SUPFAM" id="SSF55781">
    <property type="entry name" value="GAF domain-like"/>
    <property type="match status" value="1"/>
</dbReference>
<dbReference type="SMART" id="SM00346">
    <property type="entry name" value="HTH_ICLR"/>
    <property type="match status" value="1"/>
</dbReference>
<evidence type="ECO:0000256" key="3">
    <source>
        <dbReference type="ARBA" id="ARBA00023163"/>
    </source>
</evidence>
<dbReference type="InterPro" id="IPR036390">
    <property type="entry name" value="WH_DNA-bd_sf"/>
</dbReference>
<feature type="domain" description="HTH iclR-type" evidence="4">
    <location>
        <begin position="10"/>
        <end position="71"/>
    </location>
</feature>
<feature type="domain" description="IclR-ED" evidence="5">
    <location>
        <begin position="72"/>
        <end position="251"/>
    </location>
</feature>
<gene>
    <name evidence="6" type="ORF">RHODO2019_05305</name>
</gene>
<keyword evidence="1" id="KW-0805">Transcription regulation</keyword>
<dbReference type="Gene3D" id="1.10.10.10">
    <property type="entry name" value="Winged helix-like DNA-binding domain superfamily/Winged helix DNA-binding domain"/>
    <property type="match status" value="1"/>
</dbReference>
<evidence type="ECO:0000259" key="5">
    <source>
        <dbReference type="PROSITE" id="PS51078"/>
    </source>
</evidence>
<dbReference type="PANTHER" id="PTHR30136:SF24">
    <property type="entry name" value="HTH-TYPE TRANSCRIPTIONAL REPRESSOR ALLR"/>
    <property type="match status" value="1"/>
</dbReference>
<dbReference type="PROSITE" id="PS51078">
    <property type="entry name" value="ICLR_ED"/>
    <property type="match status" value="1"/>
</dbReference>
<protein>
    <submittedName>
        <fullName evidence="6">IclR family transcriptional regulator</fullName>
    </submittedName>
</protein>
<dbReference type="PANTHER" id="PTHR30136">
    <property type="entry name" value="HELIX-TURN-HELIX TRANSCRIPTIONAL REGULATOR, ICLR FAMILY"/>
    <property type="match status" value="1"/>
</dbReference>
<organism evidence="6 7">
    <name type="scientific">Rhodococcus antarcticus</name>
    <dbReference type="NCBI Taxonomy" id="2987751"/>
    <lineage>
        <taxon>Bacteria</taxon>
        <taxon>Bacillati</taxon>
        <taxon>Actinomycetota</taxon>
        <taxon>Actinomycetes</taxon>
        <taxon>Mycobacteriales</taxon>
        <taxon>Nocardiaceae</taxon>
        <taxon>Rhodococcus</taxon>
    </lineage>
</organism>
<dbReference type="InterPro" id="IPR036388">
    <property type="entry name" value="WH-like_DNA-bd_sf"/>
</dbReference>
<name>A0ABY6P2J1_9NOCA</name>
<keyword evidence="3" id="KW-0804">Transcription</keyword>
<dbReference type="Gene3D" id="3.30.450.40">
    <property type="match status" value="1"/>
</dbReference>
<sequence>MEVARGQSGVQSVDRAFTLLELLADAGGRATLGELAAASGLPAPTIHRLLRTLVAGGHLRQEPSRAYALGPRLVRLGEGAGRLLGSWVHPALTELVEVTGETANMAVLEGDRVVYLAQVPSKHAMRMFTEVGRRVPVHCTAVGKALVAQLSEADVRAIVARAGMPAQTPNTLTEPAALLAHLEQVRRQGFATDEAEQELGVRCVAVPVLDGPARVALSVSGPDARFTPAARDRVVPEMQRVATELARISRA</sequence>
<reference evidence="6" key="1">
    <citation type="submission" date="2022-10" db="EMBL/GenBank/DDBJ databases">
        <title>Rhodococcus sp.75.</title>
        <authorList>
            <person name="Sun M."/>
        </authorList>
    </citation>
    <scope>NUCLEOTIDE SEQUENCE</scope>
    <source>
        <strain evidence="6">75</strain>
    </source>
</reference>
<keyword evidence="7" id="KW-1185">Reference proteome</keyword>
<dbReference type="Pfam" id="PF09339">
    <property type="entry name" value="HTH_IclR"/>
    <property type="match status" value="1"/>
</dbReference>
<dbReference type="RefSeq" id="WP_265383959.1">
    <property type="nucleotide sequence ID" value="NZ_CP110615.1"/>
</dbReference>
<evidence type="ECO:0000256" key="1">
    <source>
        <dbReference type="ARBA" id="ARBA00023015"/>
    </source>
</evidence>
<dbReference type="Proteomes" id="UP001164965">
    <property type="component" value="Chromosome"/>
</dbReference>
<dbReference type="SUPFAM" id="SSF46785">
    <property type="entry name" value="Winged helix' DNA-binding domain"/>
    <property type="match status" value="1"/>
</dbReference>
<evidence type="ECO:0000256" key="2">
    <source>
        <dbReference type="ARBA" id="ARBA00023125"/>
    </source>
</evidence>
<dbReference type="PROSITE" id="PS51077">
    <property type="entry name" value="HTH_ICLR"/>
    <property type="match status" value="1"/>
</dbReference>